<organism evidence="2 3">
    <name type="scientific">Caenorhabditis angaria</name>
    <dbReference type="NCBI Taxonomy" id="860376"/>
    <lineage>
        <taxon>Eukaryota</taxon>
        <taxon>Metazoa</taxon>
        <taxon>Ecdysozoa</taxon>
        <taxon>Nematoda</taxon>
        <taxon>Chromadorea</taxon>
        <taxon>Rhabditida</taxon>
        <taxon>Rhabditina</taxon>
        <taxon>Rhabditomorpha</taxon>
        <taxon>Rhabditoidea</taxon>
        <taxon>Rhabditidae</taxon>
        <taxon>Peloderinae</taxon>
        <taxon>Caenorhabditis</taxon>
    </lineage>
</organism>
<feature type="signal peptide" evidence="1">
    <location>
        <begin position="1"/>
        <end position="16"/>
    </location>
</feature>
<gene>
    <name evidence="2" type="ORF">CAMP_LOCUS3112</name>
</gene>
<keyword evidence="3" id="KW-1185">Reference proteome</keyword>
<proteinExistence type="predicted"/>
<name>A0A9P1I956_9PELO</name>
<keyword evidence="1" id="KW-0732">Signal</keyword>
<accession>A0A9P1I956</accession>
<dbReference type="Proteomes" id="UP001152747">
    <property type="component" value="Unassembled WGS sequence"/>
</dbReference>
<feature type="chain" id="PRO_5040425636" evidence="1">
    <location>
        <begin position="17"/>
        <end position="136"/>
    </location>
</feature>
<reference evidence="2" key="1">
    <citation type="submission" date="2022-11" db="EMBL/GenBank/DDBJ databases">
        <authorList>
            <person name="Kikuchi T."/>
        </authorList>
    </citation>
    <scope>NUCLEOTIDE SEQUENCE</scope>
    <source>
        <strain evidence="2">PS1010</strain>
    </source>
</reference>
<evidence type="ECO:0000313" key="2">
    <source>
        <dbReference type="EMBL" id="CAI5440475.1"/>
    </source>
</evidence>
<comment type="caution">
    <text evidence="2">The sequence shown here is derived from an EMBL/GenBank/DDBJ whole genome shotgun (WGS) entry which is preliminary data.</text>
</comment>
<protein>
    <submittedName>
        <fullName evidence="2">Uncharacterized protein</fullName>
    </submittedName>
</protein>
<dbReference type="EMBL" id="CANHGI010000001">
    <property type="protein sequence ID" value="CAI5440475.1"/>
    <property type="molecule type" value="Genomic_DNA"/>
</dbReference>
<dbReference type="AlphaFoldDB" id="A0A9P1I956"/>
<evidence type="ECO:0000256" key="1">
    <source>
        <dbReference type="SAM" id="SignalP"/>
    </source>
</evidence>
<sequence length="136" mass="15582">MRFLILLLTIFYTVTSKNISSADFKRLDQFENLIYKTCPYKSTINCLKPILHKDFGFGLGKDGLLSRGRFLTYHANKTFRALVIDRTSLEHNTYDGSLFASTQESSPVHGHYEIKPEVPNGKDLLVKLAIYARTEF</sequence>
<evidence type="ECO:0000313" key="3">
    <source>
        <dbReference type="Proteomes" id="UP001152747"/>
    </source>
</evidence>